<evidence type="ECO:0000256" key="2">
    <source>
        <dbReference type="PROSITE-ProRule" id="PRU00108"/>
    </source>
</evidence>
<protein>
    <submittedName>
        <fullName evidence="7">Homeobox-leucine zipper protein REVOLUTA</fullName>
    </submittedName>
</protein>
<dbReference type="InterPro" id="IPR001356">
    <property type="entry name" value="HD"/>
</dbReference>
<keyword evidence="8" id="KW-1185">Reference proteome</keyword>
<evidence type="ECO:0000313" key="8">
    <source>
        <dbReference type="Proteomes" id="UP001604336"/>
    </source>
</evidence>
<feature type="transmembrane region" description="Helical" evidence="5">
    <location>
        <begin position="170"/>
        <end position="188"/>
    </location>
</feature>
<feature type="transmembrane region" description="Helical" evidence="5">
    <location>
        <begin position="200"/>
        <end position="219"/>
    </location>
</feature>
<feature type="domain" description="Homeobox" evidence="6">
    <location>
        <begin position="22"/>
        <end position="86"/>
    </location>
</feature>
<keyword evidence="4" id="KW-0175">Coiled coil</keyword>
<keyword evidence="2 3" id="KW-0371">Homeobox</keyword>
<evidence type="ECO:0000313" key="7">
    <source>
        <dbReference type="EMBL" id="KAL2465112.1"/>
    </source>
</evidence>
<proteinExistence type="predicted"/>
<comment type="subcellular location">
    <subcellularLocation>
        <location evidence="1 2 3">Nucleus</location>
    </subcellularLocation>
</comment>
<evidence type="ECO:0000256" key="3">
    <source>
        <dbReference type="RuleBase" id="RU000682"/>
    </source>
</evidence>
<keyword evidence="5" id="KW-1133">Transmembrane helix</keyword>
<dbReference type="PANTHER" id="PTHR45950">
    <property type="entry name" value="HOMEOBOX-LEUCINE ZIPPER PROTEIN ATHB-14"/>
    <property type="match status" value="1"/>
</dbReference>
<dbReference type="GO" id="GO:0005634">
    <property type="term" value="C:nucleus"/>
    <property type="evidence" value="ECO:0007669"/>
    <property type="project" value="UniProtKB-SubCell"/>
</dbReference>
<dbReference type="Proteomes" id="UP001604336">
    <property type="component" value="Unassembled WGS sequence"/>
</dbReference>
<dbReference type="EMBL" id="JBFOLK010000013">
    <property type="protein sequence ID" value="KAL2465112.1"/>
    <property type="molecule type" value="Genomic_DNA"/>
</dbReference>
<dbReference type="CDD" id="cd00086">
    <property type="entry name" value="homeodomain"/>
    <property type="match status" value="1"/>
</dbReference>
<keyword evidence="2 3" id="KW-0238">DNA-binding</keyword>
<dbReference type="InterPro" id="IPR044830">
    <property type="entry name" value="HD-Zip_III"/>
</dbReference>
<evidence type="ECO:0000256" key="5">
    <source>
        <dbReference type="SAM" id="Phobius"/>
    </source>
</evidence>
<name>A0ABD1PN78_9LAMI</name>
<keyword evidence="5" id="KW-0472">Membrane</keyword>
<dbReference type="AlphaFoldDB" id="A0ABD1PN78"/>
<organism evidence="7 8">
    <name type="scientific">Abeliophyllum distichum</name>
    <dbReference type="NCBI Taxonomy" id="126358"/>
    <lineage>
        <taxon>Eukaryota</taxon>
        <taxon>Viridiplantae</taxon>
        <taxon>Streptophyta</taxon>
        <taxon>Embryophyta</taxon>
        <taxon>Tracheophyta</taxon>
        <taxon>Spermatophyta</taxon>
        <taxon>Magnoliopsida</taxon>
        <taxon>eudicotyledons</taxon>
        <taxon>Gunneridae</taxon>
        <taxon>Pentapetalae</taxon>
        <taxon>asterids</taxon>
        <taxon>lamiids</taxon>
        <taxon>Lamiales</taxon>
        <taxon>Oleaceae</taxon>
        <taxon>Forsythieae</taxon>
        <taxon>Abeliophyllum</taxon>
    </lineage>
</organism>
<dbReference type="Gene3D" id="1.10.10.60">
    <property type="entry name" value="Homeodomain-like"/>
    <property type="match status" value="1"/>
</dbReference>
<dbReference type="PROSITE" id="PS50071">
    <property type="entry name" value="HOMEOBOX_2"/>
    <property type="match status" value="1"/>
</dbReference>
<feature type="DNA-binding region" description="Homeobox" evidence="2">
    <location>
        <begin position="24"/>
        <end position="87"/>
    </location>
</feature>
<dbReference type="InterPro" id="IPR009057">
    <property type="entry name" value="Homeodomain-like_sf"/>
</dbReference>
<dbReference type="SUPFAM" id="SSF46689">
    <property type="entry name" value="Homeodomain-like"/>
    <property type="match status" value="1"/>
</dbReference>
<gene>
    <name evidence="7" type="ORF">Adt_40963</name>
</gene>
<comment type="caution">
    <text evidence="7">The sequence shown here is derived from an EMBL/GenBank/DDBJ whole genome shotgun (WGS) entry which is preliminary data.</text>
</comment>
<keyword evidence="2 3" id="KW-0539">Nucleus</keyword>
<accession>A0ABD1PN78</accession>
<feature type="coiled-coil region" evidence="4">
    <location>
        <begin position="106"/>
        <end position="133"/>
    </location>
</feature>
<sequence length="532" mass="60072">MEIIENVVVESSIQGTGTRRRHEEVEKHVMYTDDQTALLEKIFVECPNPTRSQRSQIMQEHLILNGIENRQLKFWFQNCRYREKKKKENEEFLLLNWNLSATNNMLAEVNNLLQNEVAQLMQVRENLRNLLIATDAVDDLGHEPEAFPAEESLDTADNTRGINSINKNSTVLIGFFLALCCSIPLPATGTATNWITNPRLKVFIVMLFGLYLLVSNHLFNFQLPGAVHVSLTCVGEAARASTAAPFDPIEKMEILKDCPSWFPNCRNLEGLDEFLVNNGTTIEPVYTQNVFPKKLVRLLKEHHPEWMDFNFDAHSAALLKAGLLVFQELNTLHVVERKMLLGNTTNGNERDGQDTCLTDADSLKFPCLMFIVAYQFSFSTHLQEDVASMALQYVYHVILSQKSISLEATSGSYLVMNSTELKFFLDSIHAVNLANSIGQSYRSTLGVEFLSFNCQSSDSLLEHLSSFTSIPVCLHANQPALYVLEGTLEILQALEMDKIFDDSGNISLQSDDPTIVHQGSQYFLLVTEYNVL</sequence>
<keyword evidence="5" id="KW-0812">Transmembrane</keyword>
<reference evidence="8" key="1">
    <citation type="submission" date="2024-07" db="EMBL/GenBank/DDBJ databases">
        <title>Two chromosome-level genome assemblies of Korean endemic species Abeliophyllum distichum and Forsythia ovata (Oleaceae).</title>
        <authorList>
            <person name="Jang H."/>
        </authorList>
    </citation>
    <scope>NUCLEOTIDE SEQUENCE [LARGE SCALE GENOMIC DNA]</scope>
</reference>
<dbReference type="Pfam" id="PF00046">
    <property type="entry name" value="Homeodomain"/>
    <property type="match status" value="1"/>
</dbReference>
<evidence type="ECO:0000256" key="4">
    <source>
        <dbReference type="SAM" id="Coils"/>
    </source>
</evidence>
<evidence type="ECO:0000256" key="1">
    <source>
        <dbReference type="ARBA" id="ARBA00004123"/>
    </source>
</evidence>
<dbReference type="SMART" id="SM00389">
    <property type="entry name" value="HOX"/>
    <property type="match status" value="1"/>
</dbReference>
<dbReference type="PANTHER" id="PTHR45950:SF10">
    <property type="entry name" value="HOMEOBOX-LEUCINE ZIPPER PROTEIN REVOLUTA"/>
    <property type="match status" value="1"/>
</dbReference>
<evidence type="ECO:0000259" key="6">
    <source>
        <dbReference type="PROSITE" id="PS50071"/>
    </source>
</evidence>
<dbReference type="GO" id="GO:0003677">
    <property type="term" value="F:DNA binding"/>
    <property type="evidence" value="ECO:0007669"/>
    <property type="project" value="UniProtKB-UniRule"/>
</dbReference>